<comment type="caution">
    <text evidence="2">The sequence shown here is derived from an EMBL/GenBank/DDBJ whole genome shotgun (WGS) entry which is preliminary data.</text>
</comment>
<accession>A0A9D4J9C8</accession>
<dbReference type="EMBL" id="JAIWYP010000006">
    <property type="protein sequence ID" value="KAH3803390.1"/>
    <property type="molecule type" value="Genomic_DNA"/>
</dbReference>
<dbReference type="Proteomes" id="UP000828390">
    <property type="component" value="Unassembled WGS sequence"/>
</dbReference>
<evidence type="ECO:0000256" key="1">
    <source>
        <dbReference type="SAM" id="MobiDB-lite"/>
    </source>
</evidence>
<reference evidence="2" key="2">
    <citation type="submission" date="2020-11" db="EMBL/GenBank/DDBJ databases">
        <authorList>
            <person name="McCartney M.A."/>
            <person name="Auch B."/>
            <person name="Kono T."/>
            <person name="Mallez S."/>
            <person name="Becker A."/>
            <person name="Gohl D.M."/>
            <person name="Silverstein K.A.T."/>
            <person name="Koren S."/>
            <person name="Bechman K.B."/>
            <person name="Herman A."/>
            <person name="Abrahante J.E."/>
            <person name="Garbe J."/>
        </authorList>
    </citation>
    <scope>NUCLEOTIDE SEQUENCE</scope>
    <source>
        <strain evidence="2">Duluth1</strain>
        <tissue evidence="2">Whole animal</tissue>
    </source>
</reference>
<organism evidence="2 3">
    <name type="scientific">Dreissena polymorpha</name>
    <name type="common">Zebra mussel</name>
    <name type="synonym">Mytilus polymorpha</name>
    <dbReference type="NCBI Taxonomy" id="45954"/>
    <lineage>
        <taxon>Eukaryota</taxon>
        <taxon>Metazoa</taxon>
        <taxon>Spiralia</taxon>
        <taxon>Lophotrochozoa</taxon>
        <taxon>Mollusca</taxon>
        <taxon>Bivalvia</taxon>
        <taxon>Autobranchia</taxon>
        <taxon>Heteroconchia</taxon>
        <taxon>Euheterodonta</taxon>
        <taxon>Imparidentia</taxon>
        <taxon>Neoheterodontei</taxon>
        <taxon>Myida</taxon>
        <taxon>Dreissenoidea</taxon>
        <taxon>Dreissenidae</taxon>
        <taxon>Dreissena</taxon>
    </lineage>
</organism>
<keyword evidence="3" id="KW-1185">Reference proteome</keyword>
<proteinExistence type="predicted"/>
<feature type="region of interest" description="Disordered" evidence="1">
    <location>
        <begin position="29"/>
        <end position="51"/>
    </location>
</feature>
<reference evidence="2" key="1">
    <citation type="journal article" date="2019" name="bioRxiv">
        <title>The Genome of the Zebra Mussel, Dreissena polymorpha: A Resource for Invasive Species Research.</title>
        <authorList>
            <person name="McCartney M.A."/>
            <person name="Auch B."/>
            <person name="Kono T."/>
            <person name="Mallez S."/>
            <person name="Zhang Y."/>
            <person name="Obille A."/>
            <person name="Becker A."/>
            <person name="Abrahante J.E."/>
            <person name="Garbe J."/>
            <person name="Badalamenti J.P."/>
            <person name="Herman A."/>
            <person name="Mangelson H."/>
            <person name="Liachko I."/>
            <person name="Sullivan S."/>
            <person name="Sone E.D."/>
            <person name="Koren S."/>
            <person name="Silverstein K.A.T."/>
            <person name="Beckman K.B."/>
            <person name="Gohl D.M."/>
        </authorList>
    </citation>
    <scope>NUCLEOTIDE SEQUENCE</scope>
    <source>
        <strain evidence="2">Duluth1</strain>
        <tissue evidence="2">Whole animal</tissue>
    </source>
</reference>
<evidence type="ECO:0000313" key="3">
    <source>
        <dbReference type="Proteomes" id="UP000828390"/>
    </source>
</evidence>
<name>A0A9D4J9C8_DREPO</name>
<sequence length="101" mass="11394">MKEDGNQAAFTFINGPGIDRVLIRDFQGSSADSVGADSDRTDGQKKRRSVQYPHAFKADNNPNLRISQSGKEIHNESITHCANEHVAFKKRWPKRIRPIFA</sequence>
<dbReference type="AlphaFoldDB" id="A0A9D4J9C8"/>
<gene>
    <name evidence="2" type="ORF">DPMN_131649</name>
</gene>
<evidence type="ECO:0000313" key="2">
    <source>
        <dbReference type="EMBL" id="KAH3803390.1"/>
    </source>
</evidence>
<protein>
    <submittedName>
        <fullName evidence="2">Uncharacterized protein</fullName>
    </submittedName>
</protein>